<feature type="region of interest" description="Disordered" evidence="1">
    <location>
        <begin position="304"/>
        <end position="324"/>
    </location>
</feature>
<feature type="compositionally biased region" description="Low complexity" evidence="1">
    <location>
        <begin position="233"/>
        <end position="242"/>
    </location>
</feature>
<organism evidence="2 3">
    <name type="scientific">Cylicocyclus nassatus</name>
    <name type="common">Nematode worm</name>
    <dbReference type="NCBI Taxonomy" id="53992"/>
    <lineage>
        <taxon>Eukaryota</taxon>
        <taxon>Metazoa</taxon>
        <taxon>Ecdysozoa</taxon>
        <taxon>Nematoda</taxon>
        <taxon>Chromadorea</taxon>
        <taxon>Rhabditida</taxon>
        <taxon>Rhabditina</taxon>
        <taxon>Rhabditomorpha</taxon>
        <taxon>Strongyloidea</taxon>
        <taxon>Strongylidae</taxon>
        <taxon>Cylicocyclus</taxon>
    </lineage>
</organism>
<evidence type="ECO:0000313" key="2">
    <source>
        <dbReference type="EMBL" id="CAJ0602776.1"/>
    </source>
</evidence>
<feature type="compositionally biased region" description="Polar residues" evidence="1">
    <location>
        <begin position="305"/>
        <end position="316"/>
    </location>
</feature>
<dbReference type="Proteomes" id="UP001176961">
    <property type="component" value="Unassembled WGS sequence"/>
</dbReference>
<feature type="region of interest" description="Disordered" evidence="1">
    <location>
        <begin position="208"/>
        <end position="242"/>
    </location>
</feature>
<comment type="caution">
    <text evidence="2">The sequence shown here is derived from an EMBL/GenBank/DDBJ whole genome shotgun (WGS) entry which is preliminary data.</text>
</comment>
<proteinExistence type="predicted"/>
<evidence type="ECO:0000256" key="1">
    <source>
        <dbReference type="SAM" id="MobiDB-lite"/>
    </source>
</evidence>
<protein>
    <submittedName>
        <fullName evidence="2">Uncharacterized protein</fullName>
    </submittedName>
</protein>
<feature type="region of interest" description="Disordered" evidence="1">
    <location>
        <begin position="112"/>
        <end position="190"/>
    </location>
</feature>
<reference evidence="2" key="1">
    <citation type="submission" date="2023-07" db="EMBL/GenBank/DDBJ databases">
        <authorList>
            <consortium name="CYATHOMIX"/>
        </authorList>
    </citation>
    <scope>NUCLEOTIDE SEQUENCE</scope>
    <source>
        <strain evidence="2">N/A</strain>
    </source>
</reference>
<feature type="compositionally biased region" description="Basic and acidic residues" evidence="1">
    <location>
        <begin position="116"/>
        <end position="125"/>
    </location>
</feature>
<accession>A0AA36H2B3</accession>
<sequence>MQTLRPFILTTPKFYFSQINIIIMAPLASIPDFGLNTDDVRYLSVESMVRGRGPERLRYLDLEGHWTLSGKSVPYISQTFNHLEHLNEARIPFREFIEQPINAIGMIGWTPSSEATKVDSGERRTPSRVKLPVPTVIEEELPPSPREDVPHRSAGYGPAHQKRKLSIPDRSRSTSPHRAESPIPTYDRYAKYERNRADSFTRYGTKWGADAASKAESPSPKEYSDFRPPHRTPALSPRISSPLPSRNIVNMYSSSRVSTPYKEELRVLTREQKQGYVPYRSGGYGAYHEKRQYELSPRSIGSLGDYTSASEQSSPASMYAERNPDEIVMMEYHSRRTTGTSPRSTWVH</sequence>
<gene>
    <name evidence="2" type="ORF">CYNAS_LOCUS14759</name>
</gene>
<keyword evidence="3" id="KW-1185">Reference proteome</keyword>
<name>A0AA36H2B3_CYLNA</name>
<dbReference type="AlphaFoldDB" id="A0AA36H2B3"/>
<evidence type="ECO:0000313" key="3">
    <source>
        <dbReference type="Proteomes" id="UP001176961"/>
    </source>
</evidence>
<dbReference type="EMBL" id="CATQJL010000305">
    <property type="protein sequence ID" value="CAJ0602776.1"/>
    <property type="molecule type" value="Genomic_DNA"/>
</dbReference>
<feature type="compositionally biased region" description="Basic and acidic residues" evidence="1">
    <location>
        <begin position="166"/>
        <end position="180"/>
    </location>
</feature>